<organism evidence="1">
    <name type="scientific">Anguilla anguilla</name>
    <name type="common">European freshwater eel</name>
    <name type="synonym">Muraena anguilla</name>
    <dbReference type="NCBI Taxonomy" id="7936"/>
    <lineage>
        <taxon>Eukaryota</taxon>
        <taxon>Metazoa</taxon>
        <taxon>Chordata</taxon>
        <taxon>Craniata</taxon>
        <taxon>Vertebrata</taxon>
        <taxon>Euteleostomi</taxon>
        <taxon>Actinopterygii</taxon>
        <taxon>Neopterygii</taxon>
        <taxon>Teleostei</taxon>
        <taxon>Anguilliformes</taxon>
        <taxon>Anguillidae</taxon>
        <taxon>Anguilla</taxon>
    </lineage>
</organism>
<proteinExistence type="predicted"/>
<reference evidence="1" key="1">
    <citation type="submission" date="2014-11" db="EMBL/GenBank/DDBJ databases">
        <authorList>
            <person name="Amaro Gonzalez C."/>
        </authorList>
    </citation>
    <scope>NUCLEOTIDE SEQUENCE</scope>
</reference>
<protein>
    <submittedName>
        <fullName evidence="1">Uncharacterized protein</fullName>
    </submittedName>
</protein>
<dbReference type="AlphaFoldDB" id="A0A0E9WFE2"/>
<dbReference type="EMBL" id="GBXM01019458">
    <property type="protein sequence ID" value="JAH89119.1"/>
    <property type="molecule type" value="Transcribed_RNA"/>
</dbReference>
<sequence length="114" mass="12544">MPHRSASDGTRRRVRTDQKCALNRKNNTATLFCMGGEIAVVVCALNGAREKFDLFVCFSSRQQAGGPCWTQTWQVTGASCPVNHTEQLAKDTGSICYKPFLLSSFLNSIEIKGL</sequence>
<name>A0A0E9WFE2_ANGAN</name>
<reference evidence="1" key="2">
    <citation type="journal article" date="2015" name="Fish Shellfish Immunol.">
        <title>Early steps in the European eel (Anguilla anguilla)-Vibrio vulnificus interaction in the gills: Role of the RtxA13 toxin.</title>
        <authorList>
            <person name="Callol A."/>
            <person name="Pajuelo D."/>
            <person name="Ebbesson L."/>
            <person name="Teles M."/>
            <person name="MacKenzie S."/>
            <person name="Amaro C."/>
        </authorList>
    </citation>
    <scope>NUCLEOTIDE SEQUENCE</scope>
</reference>
<accession>A0A0E9WFE2</accession>
<evidence type="ECO:0000313" key="1">
    <source>
        <dbReference type="EMBL" id="JAH89119.1"/>
    </source>
</evidence>